<dbReference type="STRING" id="2769.R7QBV0"/>
<dbReference type="RefSeq" id="XP_005714759.1">
    <property type="nucleotide sequence ID" value="XM_005714702.1"/>
</dbReference>
<dbReference type="GeneID" id="17322499"/>
<accession>R7QBV0</accession>
<dbReference type="PhylomeDB" id="R7QBV0"/>
<evidence type="ECO:0000256" key="5">
    <source>
        <dbReference type="ARBA" id="ARBA00023034"/>
    </source>
</evidence>
<evidence type="ECO:0000256" key="1">
    <source>
        <dbReference type="ARBA" id="ARBA00004601"/>
    </source>
</evidence>
<name>R7QBV0_CHOCR</name>
<dbReference type="AlphaFoldDB" id="R7QBV0"/>
<evidence type="ECO:0000256" key="3">
    <source>
        <dbReference type="ARBA" id="ARBA00022448"/>
    </source>
</evidence>
<dbReference type="InterPro" id="IPR048361">
    <property type="entry name" value="Vps52_C"/>
</dbReference>
<keyword evidence="10" id="KW-1185">Reference proteome</keyword>
<dbReference type="PANTHER" id="PTHR14190:SF7">
    <property type="entry name" value="VACUOLAR PROTEIN SORTING-ASSOCIATED PROTEIN 52 HOMOLOG"/>
    <property type="match status" value="1"/>
</dbReference>
<comment type="subcellular location">
    <subcellularLocation>
        <location evidence="1">Golgi apparatus</location>
        <location evidence="1">trans-Golgi network</location>
    </subcellularLocation>
</comment>
<evidence type="ECO:0000313" key="10">
    <source>
        <dbReference type="Proteomes" id="UP000012073"/>
    </source>
</evidence>
<organism evidence="9 10">
    <name type="scientific">Chondrus crispus</name>
    <name type="common">Carrageen Irish moss</name>
    <name type="synonym">Polymorpha crispa</name>
    <dbReference type="NCBI Taxonomy" id="2769"/>
    <lineage>
        <taxon>Eukaryota</taxon>
        <taxon>Rhodophyta</taxon>
        <taxon>Florideophyceae</taxon>
        <taxon>Rhodymeniophycidae</taxon>
        <taxon>Gigartinales</taxon>
        <taxon>Gigartinaceae</taxon>
        <taxon>Chondrus</taxon>
    </lineage>
</organism>
<dbReference type="Proteomes" id="UP000012073">
    <property type="component" value="Unassembled WGS sequence"/>
</dbReference>
<comment type="similarity">
    <text evidence="2">Belongs to the VPS52 family.</text>
</comment>
<keyword evidence="6" id="KW-0175">Coiled coil</keyword>
<dbReference type="GO" id="GO:0005829">
    <property type="term" value="C:cytosol"/>
    <property type="evidence" value="ECO:0007669"/>
    <property type="project" value="GOC"/>
</dbReference>
<feature type="domain" description="Vps52 coiled-coil" evidence="7">
    <location>
        <begin position="97"/>
        <end position="248"/>
    </location>
</feature>
<evidence type="ECO:0000259" key="8">
    <source>
        <dbReference type="Pfam" id="PF20655"/>
    </source>
</evidence>
<evidence type="ECO:0000313" key="9">
    <source>
        <dbReference type="EMBL" id="CDF34940.1"/>
    </source>
</evidence>
<feature type="coiled-coil region" evidence="6">
    <location>
        <begin position="97"/>
        <end position="124"/>
    </location>
</feature>
<sequence length="725" mass="80287">MALPPDLPEQNGLLSPSFSEDPSLWSSLGLSKAAFAAGLPSPTLDVTALATQLSAPALSDPTASWQAAVDASLQAYAQEYGHLQSLLDFHAVEIPKLEQAEAALRELEDSLHASESAAATLQSKADAVFATKAATLTTQTHVAAFVDQIVLDPYLIRHVVDGKVGDLDYEECLAALSKKTALFDMEDVKETAAFAELNPYLGKLVITAVSKVRHFLIDKISLLKRPHTNVKIVKENVLLKHRPLVEFIELHAPDVFREVKTSYVDTMSKTYFILFKKYLAGLLAMKQQLPSENADTLVGSLTDSTIGRASQTITGMFSSASTSAATSRFSGMTNGGGAGVGQFALGSRLDVLKDVEGPAIVLATALDNNHRFYYEQIHRSLGKMLSETCASEHLFCEHFFGENGGRMFNAFFRRIIGFLLDAVSAHTAPTKDTLGVLLALKVNEAHRSSMQRRNILDLSDYFIQVDILLKPKFKKLLDENVNSMSEASKEVTKSAPRGDGDTSPHIVTRRFAEFLASLHAIARFGTPDDSIMEGLRRLRAEYNGFLNAVSTLFTRPKLRFMFLINNTDLVLSMFRQHGVNDTDDYNFFAELQEVHTAAYVEHEVADHFPDVVSFVRQYERTAKASSSNGGGSRPFPSEERVKAVLRQFASNWRLGVQHMQDNAVREFPSFDVGSELARMLFTRLYSYHKRCEAAVETQYPVLKAELVTSTEILYELRQRSQQFAT</sequence>
<gene>
    <name evidence="9" type="ORF">CHC_T00003511001</name>
</gene>
<dbReference type="GO" id="GO:0032456">
    <property type="term" value="P:endocytic recycling"/>
    <property type="evidence" value="ECO:0007669"/>
    <property type="project" value="TreeGrafter"/>
</dbReference>
<dbReference type="GO" id="GO:0006896">
    <property type="term" value="P:Golgi to vacuole transport"/>
    <property type="evidence" value="ECO:0007669"/>
    <property type="project" value="TreeGrafter"/>
</dbReference>
<evidence type="ECO:0000259" key="7">
    <source>
        <dbReference type="Pfam" id="PF04129"/>
    </source>
</evidence>
<proteinExistence type="inferred from homology"/>
<dbReference type="EMBL" id="HG001711">
    <property type="protein sequence ID" value="CDF34940.1"/>
    <property type="molecule type" value="Genomic_DNA"/>
</dbReference>
<dbReference type="Gramene" id="CDF34940">
    <property type="protein sequence ID" value="CDF34940"/>
    <property type="gene ID" value="CHC_T00003511001"/>
</dbReference>
<keyword evidence="4" id="KW-0653">Protein transport</keyword>
<feature type="domain" description="Vps52 C-terminal" evidence="8">
    <location>
        <begin position="265"/>
        <end position="598"/>
    </location>
</feature>
<dbReference type="GO" id="GO:0000938">
    <property type="term" value="C:GARP complex"/>
    <property type="evidence" value="ECO:0007669"/>
    <property type="project" value="TreeGrafter"/>
</dbReference>
<evidence type="ECO:0000256" key="6">
    <source>
        <dbReference type="SAM" id="Coils"/>
    </source>
</evidence>
<evidence type="ECO:0000256" key="2">
    <source>
        <dbReference type="ARBA" id="ARBA00008180"/>
    </source>
</evidence>
<dbReference type="PANTHER" id="PTHR14190">
    <property type="entry name" value="SUPPRESSOR OF ACTIN MUTATIONS 2/VACUOLAR PROTEIN SORTING 52"/>
    <property type="match status" value="1"/>
</dbReference>
<reference evidence="10" key="1">
    <citation type="journal article" date="2013" name="Proc. Natl. Acad. Sci. U.S.A.">
        <title>Genome structure and metabolic features in the red seaweed Chondrus crispus shed light on evolution of the Archaeplastida.</title>
        <authorList>
            <person name="Collen J."/>
            <person name="Porcel B."/>
            <person name="Carre W."/>
            <person name="Ball S.G."/>
            <person name="Chaparro C."/>
            <person name="Tonon T."/>
            <person name="Barbeyron T."/>
            <person name="Michel G."/>
            <person name="Noel B."/>
            <person name="Valentin K."/>
            <person name="Elias M."/>
            <person name="Artiguenave F."/>
            <person name="Arun A."/>
            <person name="Aury J.M."/>
            <person name="Barbosa-Neto J.F."/>
            <person name="Bothwell J.H."/>
            <person name="Bouget F.Y."/>
            <person name="Brillet L."/>
            <person name="Cabello-Hurtado F."/>
            <person name="Capella-Gutierrez S."/>
            <person name="Charrier B."/>
            <person name="Cladiere L."/>
            <person name="Cock J.M."/>
            <person name="Coelho S.M."/>
            <person name="Colleoni C."/>
            <person name="Czjzek M."/>
            <person name="Da Silva C."/>
            <person name="Delage L."/>
            <person name="Denoeud F."/>
            <person name="Deschamps P."/>
            <person name="Dittami S.M."/>
            <person name="Gabaldon T."/>
            <person name="Gachon C.M."/>
            <person name="Groisillier A."/>
            <person name="Herve C."/>
            <person name="Jabbari K."/>
            <person name="Katinka M."/>
            <person name="Kloareg B."/>
            <person name="Kowalczyk N."/>
            <person name="Labadie K."/>
            <person name="Leblanc C."/>
            <person name="Lopez P.J."/>
            <person name="McLachlan D.H."/>
            <person name="Meslet-Cladiere L."/>
            <person name="Moustafa A."/>
            <person name="Nehr Z."/>
            <person name="Nyvall Collen P."/>
            <person name="Panaud O."/>
            <person name="Partensky F."/>
            <person name="Poulain J."/>
            <person name="Rensing S.A."/>
            <person name="Rousvoal S."/>
            <person name="Samson G."/>
            <person name="Symeonidi A."/>
            <person name="Weissenbach J."/>
            <person name="Zambounis A."/>
            <person name="Wincker P."/>
            <person name="Boyen C."/>
        </authorList>
    </citation>
    <scope>NUCLEOTIDE SEQUENCE [LARGE SCALE GENOMIC DNA]</scope>
    <source>
        <strain evidence="10">cv. Stackhouse</strain>
    </source>
</reference>
<dbReference type="GO" id="GO:0015031">
    <property type="term" value="P:protein transport"/>
    <property type="evidence" value="ECO:0007669"/>
    <property type="project" value="UniProtKB-KW"/>
</dbReference>
<dbReference type="OMA" id="IHVVMVE"/>
<dbReference type="KEGG" id="ccp:CHC_T00003511001"/>
<dbReference type="InterPro" id="IPR048319">
    <property type="entry name" value="Vps52_CC"/>
</dbReference>
<dbReference type="GO" id="GO:0019905">
    <property type="term" value="F:syntaxin binding"/>
    <property type="evidence" value="ECO:0007669"/>
    <property type="project" value="TreeGrafter"/>
</dbReference>
<dbReference type="InterPro" id="IPR007258">
    <property type="entry name" value="Vps52"/>
</dbReference>
<dbReference type="Pfam" id="PF20655">
    <property type="entry name" value="Vps52_C"/>
    <property type="match status" value="1"/>
</dbReference>
<keyword evidence="3" id="KW-0813">Transport</keyword>
<keyword evidence="5" id="KW-0333">Golgi apparatus</keyword>
<dbReference type="GO" id="GO:0042147">
    <property type="term" value="P:retrograde transport, endosome to Golgi"/>
    <property type="evidence" value="ECO:0007669"/>
    <property type="project" value="TreeGrafter"/>
</dbReference>
<dbReference type="OrthoDB" id="19482at2759"/>
<protein>
    <submittedName>
        <fullName evidence="9">Uncharacterized protein</fullName>
    </submittedName>
</protein>
<evidence type="ECO:0000256" key="4">
    <source>
        <dbReference type="ARBA" id="ARBA00022927"/>
    </source>
</evidence>
<dbReference type="Pfam" id="PF04129">
    <property type="entry name" value="Vps52_CC"/>
    <property type="match status" value="1"/>
</dbReference>